<dbReference type="InterPro" id="IPR036890">
    <property type="entry name" value="HATPase_C_sf"/>
</dbReference>
<dbReference type="PANTHER" id="PTHR45453">
    <property type="entry name" value="PHOSPHATE REGULON SENSOR PROTEIN PHOR"/>
    <property type="match status" value="1"/>
</dbReference>
<dbReference type="GO" id="GO:0005886">
    <property type="term" value="C:plasma membrane"/>
    <property type="evidence" value="ECO:0007669"/>
    <property type="project" value="TreeGrafter"/>
</dbReference>
<dbReference type="Gene3D" id="3.30.565.10">
    <property type="entry name" value="Histidine kinase-like ATPase, C-terminal domain"/>
    <property type="match status" value="1"/>
</dbReference>
<dbReference type="PROSITE" id="PS50109">
    <property type="entry name" value="HIS_KIN"/>
    <property type="match status" value="1"/>
</dbReference>
<name>A0A941GRY9_9CHRO</name>
<dbReference type="InterPro" id="IPR005467">
    <property type="entry name" value="His_kinase_dom"/>
</dbReference>
<dbReference type="SUPFAM" id="SSF47384">
    <property type="entry name" value="Homodimeric domain of signal transducing histidine kinase"/>
    <property type="match status" value="1"/>
</dbReference>
<evidence type="ECO:0000313" key="8">
    <source>
        <dbReference type="EMBL" id="MBR8826922.1"/>
    </source>
</evidence>
<sequence length="417" mass="48203">MTRWIAFILGLTIGIAIYFWKENQKNSKIKKLLSSFSPNFDRVDSLPITSLVRREFTYVYEQRQQLEKELAILQDLLFFAPIAYLQVDEENQLLWCNEQAKQLLKIDRWQPGKQRLLLELVRSYEIDQLIEETRRTQEKQIKEWVFYITETQKTRSLALKGFSYPLPAKQVGIFLENRQPLVELIRARDQTFSDLAHELKTPLTAIALVAEALQNRLQNPELGWVTKMLQQTQRLSNLVKDWLEISKLNENPTQHLHYQSLELQELILASWETLQPIAQQKEITLTYSGVAPISLEADRDRLTQVFLNLFDNSIKHSLPQEVINIEVQVNIKEIIINIIDSGKGFSEPDLPHVFERLYRGDPSRTRLAANFSQHGSGLGLAIVKQIINAHNGSITAKNHPATGGAWLQIILPHKEQN</sequence>
<dbReference type="CDD" id="cd00082">
    <property type="entry name" value="HisKA"/>
    <property type="match status" value="1"/>
</dbReference>
<comment type="caution">
    <text evidence="8">The sequence shown here is derived from an EMBL/GenBank/DDBJ whole genome shotgun (WGS) entry which is preliminary data.</text>
</comment>
<gene>
    <name evidence="8" type="ORF">DSM107014_03290</name>
</gene>
<dbReference type="PANTHER" id="PTHR45453:SF1">
    <property type="entry name" value="PHOSPHATE REGULON SENSOR PROTEIN PHOR"/>
    <property type="match status" value="1"/>
</dbReference>
<dbReference type="Pfam" id="PF00512">
    <property type="entry name" value="HisKA"/>
    <property type="match status" value="1"/>
</dbReference>
<keyword evidence="3" id="KW-0597">Phosphoprotein</keyword>
<comment type="catalytic activity">
    <reaction evidence="1">
        <text>ATP + protein L-histidine = ADP + protein N-phospho-L-histidine.</text>
        <dbReference type="EC" id="2.7.13.3"/>
    </reaction>
</comment>
<evidence type="ECO:0000256" key="4">
    <source>
        <dbReference type="ARBA" id="ARBA00022679"/>
    </source>
</evidence>
<dbReference type="EC" id="2.7.13.3" evidence="2"/>
<dbReference type="SUPFAM" id="SSF55874">
    <property type="entry name" value="ATPase domain of HSP90 chaperone/DNA topoisomerase II/histidine kinase"/>
    <property type="match status" value="1"/>
</dbReference>
<organism evidence="8 9">
    <name type="scientific">Gomphosphaeria aponina SAG 52.96 = DSM 107014</name>
    <dbReference type="NCBI Taxonomy" id="1521640"/>
    <lineage>
        <taxon>Bacteria</taxon>
        <taxon>Bacillati</taxon>
        <taxon>Cyanobacteriota</taxon>
        <taxon>Cyanophyceae</taxon>
        <taxon>Oscillatoriophycideae</taxon>
        <taxon>Chroococcales</taxon>
        <taxon>Gomphosphaeriaceae</taxon>
        <taxon>Gomphosphaeria</taxon>
    </lineage>
</organism>
<dbReference type="Proteomes" id="UP000767446">
    <property type="component" value="Unassembled WGS sequence"/>
</dbReference>
<dbReference type="InterPro" id="IPR003661">
    <property type="entry name" value="HisK_dim/P_dom"/>
</dbReference>
<evidence type="ECO:0000256" key="1">
    <source>
        <dbReference type="ARBA" id="ARBA00000085"/>
    </source>
</evidence>
<evidence type="ECO:0000256" key="5">
    <source>
        <dbReference type="ARBA" id="ARBA00022777"/>
    </source>
</evidence>
<dbReference type="FunFam" id="3.30.565.10:FF:000006">
    <property type="entry name" value="Sensor histidine kinase WalK"/>
    <property type="match status" value="1"/>
</dbReference>
<evidence type="ECO:0000313" key="9">
    <source>
        <dbReference type="Proteomes" id="UP000767446"/>
    </source>
</evidence>
<dbReference type="PRINTS" id="PR00344">
    <property type="entry name" value="BCTRLSENSOR"/>
</dbReference>
<keyword evidence="6" id="KW-0902">Two-component regulatory system</keyword>
<evidence type="ECO:0000259" key="7">
    <source>
        <dbReference type="PROSITE" id="PS50109"/>
    </source>
</evidence>
<dbReference type="AlphaFoldDB" id="A0A941GRY9"/>
<dbReference type="SMART" id="SM00388">
    <property type="entry name" value="HisKA"/>
    <property type="match status" value="1"/>
</dbReference>
<evidence type="ECO:0000256" key="6">
    <source>
        <dbReference type="ARBA" id="ARBA00023012"/>
    </source>
</evidence>
<dbReference type="GO" id="GO:0000155">
    <property type="term" value="F:phosphorelay sensor kinase activity"/>
    <property type="evidence" value="ECO:0007669"/>
    <property type="project" value="InterPro"/>
</dbReference>
<reference evidence="8" key="1">
    <citation type="submission" date="2021-02" db="EMBL/GenBank/DDBJ databases">
        <title>Metagenome analyses of Stigonema ocellatum DSM 106950, Chlorogloea purpurea SAG 13.99 and Gomphosphaeria aponina DSM 107014.</title>
        <authorList>
            <person name="Marter P."/>
            <person name="Huang S."/>
        </authorList>
    </citation>
    <scope>NUCLEOTIDE SEQUENCE</scope>
    <source>
        <strain evidence="8">JP213</strain>
    </source>
</reference>
<evidence type="ECO:0000256" key="2">
    <source>
        <dbReference type="ARBA" id="ARBA00012438"/>
    </source>
</evidence>
<dbReference type="SMART" id="SM00387">
    <property type="entry name" value="HATPase_c"/>
    <property type="match status" value="1"/>
</dbReference>
<evidence type="ECO:0000256" key="3">
    <source>
        <dbReference type="ARBA" id="ARBA00022553"/>
    </source>
</evidence>
<accession>A0A941GRY9</accession>
<dbReference type="GO" id="GO:0004721">
    <property type="term" value="F:phosphoprotein phosphatase activity"/>
    <property type="evidence" value="ECO:0007669"/>
    <property type="project" value="TreeGrafter"/>
</dbReference>
<dbReference type="GO" id="GO:0016036">
    <property type="term" value="P:cellular response to phosphate starvation"/>
    <property type="evidence" value="ECO:0007669"/>
    <property type="project" value="TreeGrafter"/>
</dbReference>
<proteinExistence type="predicted"/>
<dbReference type="InterPro" id="IPR003594">
    <property type="entry name" value="HATPase_dom"/>
</dbReference>
<dbReference type="InterPro" id="IPR004358">
    <property type="entry name" value="Sig_transdc_His_kin-like_C"/>
</dbReference>
<keyword evidence="5" id="KW-0418">Kinase</keyword>
<keyword evidence="4" id="KW-0808">Transferase</keyword>
<feature type="domain" description="Histidine kinase" evidence="7">
    <location>
        <begin position="194"/>
        <end position="415"/>
    </location>
</feature>
<dbReference type="Pfam" id="PF02518">
    <property type="entry name" value="HATPase_c"/>
    <property type="match status" value="1"/>
</dbReference>
<dbReference type="EMBL" id="JADQBC010000014">
    <property type="protein sequence ID" value="MBR8826922.1"/>
    <property type="molecule type" value="Genomic_DNA"/>
</dbReference>
<dbReference type="InterPro" id="IPR036097">
    <property type="entry name" value="HisK_dim/P_sf"/>
</dbReference>
<dbReference type="InterPro" id="IPR050351">
    <property type="entry name" value="BphY/WalK/GraS-like"/>
</dbReference>
<protein>
    <recommendedName>
        <fullName evidence="2">histidine kinase</fullName>
        <ecNumber evidence="2">2.7.13.3</ecNumber>
    </recommendedName>
</protein>
<dbReference type="Gene3D" id="1.10.287.130">
    <property type="match status" value="1"/>
</dbReference>